<gene>
    <name evidence="3" type="primary">Dgri\GH22001</name>
    <name evidence="3" type="ORF">Dgri_GH22001</name>
</gene>
<dbReference type="GO" id="GO:0008270">
    <property type="term" value="F:zinc ion binding"/>
    <property type="evidence" value="ECO:0007669"/>
    <property type="project" value="InterPro"/>
</dbReference>
<reference evidence="3 4" key="1">
    <citation type="journal article" date="2007" name="Nature">
        <title>Evolution of genes and genomes on the Drosophila phylogeny.</title>
        <authorList>
            <consortium name="Drosophila 12 Genomes Consortium"/>
            <person name="Clark A.G."/>
            <person name="Eisen M.B."/>
            <person name="Smith D.R."/>
            <person name="Bergman C.M."/>
            <person name="Oliver B."/>
            <person name="Markow T.A."/>
            <person name="Kaufman T.C."/>
            <person name="Kellis M."/>
            <person name="Gelbart W."/>
            <person name="Iyer V.N."/>
            <person name="Pollard D.A."/>
            <person name="Sackton T.B."/>
            <person name="Larracuente A.M."/>
            <person name="Singh N.D."/>
            <person name="Abad J.P."/>
            <person name="Abt D.N."/>
            <person name="Adryan B."/>
            <person name="Aguade M."/>
            <person name="Akashi H."/>
            <person name="Anderson W.W."/>
            <person name="Aquadro C.F."/>
            <person name="Ardell D.H."/>
            <person name="Arguello R."/>
            <person name="Artieri C.G."/>
            <person name="Barbash D.A."/>
            <person name="Barker D."/>
            <person name="Barsanti P."/>
            <person name="Batterham P."/>
            <person name="Batzoglou S."/>
            <person name="Begun D."/>
            <person name="Bhutkar A."/>
            <person name="Blanco E."/>
            <person name="Bosak S.A."/>
            <person name="Bradley R.K."/>
            <person name="Brand A.D."/>
            <person name="Brent M.R."/>
            <person name="Brooks A.N."/>
            <person name="Brown R.H."/>
            <person name="Butlin R.K."/>
            <person name="Caggese C."/>
            <person name="Calvi B.R."/>
            <person name="Bernardo de Carvalho A."/>
            <person name="Caspi A."/>
            <person name="Castrezana S."/>
            <person name="Celniker S.E."/>
            <person name="Chang J.L."/>
            <person name="Chapple C."/>
            <person name="Chatterji S."/>
            <person name="Chinwalla A."/>
            <person name="Civetta A."/>
            <person name="Clifton S.W."/>
            <person name="Comeron J.M."/>
            <person name="Costello J.C."/>
            <person name="Coyne J.A."/>
            <person name="Daub J."/>
            <person name="David R.G."/>
            <person name="Delcher A.L."/>
            <person name="Delehaunty K."/>
            <person name="Do C.B."/>
            <person name="Ebling H."/>
            <person name="Edwards K."/>
            <person name="Eickbush T."/>
            <person name="Evans J.D."/>
            <person name="Filipski A."/>
            <person name="Findeiss S."/>
            <person name="Freyhult E."/>
            <person name="Fulton L."/>
            <person name="Fulton R."/>
            <person name="Garcia A.C."/>
            <person name="Gardiner A."/>
            <person name="Garfield D.A."/>
            <person name="Garvin B.E."/>
            <person name="Gibson G."/>
            <person name="Gilbert D."/>
            <person name="Gnerre S."/>
            <person name="Godfrey J."/>
            <person name="Good R."/>
            <person name="Gotea V."/>
            <person name="Gravely B."/>
            <person name="Greenberg A.J."/>
            <person name="Griffiths-Jones S."/>
            <person name="Gross S."/>
            <person name="Guigo R."/>
            <person name="Gustafson E.A."/>
            <person name="Haerty W."/>
            <person name="Hahn M.W."/>
            <person name="Halligan D.L."/>
            <person name="Halpern A.L."/>
            <person name="Halter G.M."/>
            <person name="Han M.V."/>
            <person name="Heger A."/>
            <person name="Hillier L."/>
            <person name="Hinrichs A.S."/>
            <person name="Holmes I."/>
            <person name="Hoskins R.A."/>
            <person name="Hubisz M.J."/>
            <person name="Hultmark D."/>
            <person name="Huntley M.A."/>
            <person name="Jaffe D.B."/>
            <person name="Jagadeeshan S."/>
            <person name="Jeck W.R."/>
            <person name="Johnson J."/>
            <person name="Jones C.D."/>
            <person name="Jordan W.C."/>
            <person name="Karpen G.H."/>
            <person name="Kataoka E."/>
            <person name="Keightley P.D."/>
            <person name="Kheradpour P."/>
            <person name="Kirkness E.F."/>
            <person name="Koerich L.B."/>
            <person name="Kristiansen K."/>
            <person name="Kudrna D."/>
            <person name="Kulathinal R.J."/>
            <person name="Kumar S."/>
            <person name="Kwok R."/>
            <person name="Lander E."/>
            <person name="Langley C.H."/>
            <person name="Lapoint R."/>
            <person name="Lazzaro B.P."/>
            <person name="Lee S.J."/>
            <person name="Levesque L."/>
            <person name="Li R."/>
            <person name="Lin C.F."/>
            <person name="Lin M.F."/>
            <person name="Lindblad-Toh K."/>
            <person name="Llopart A."/>
            <person name="Long M."/>
            <person name="Low L."/>
            <person name="Lozovsky E."/>
            <person name="Lu J."/>
            <person name="Luo M."/>
            <person name="Machado C.A."/>
            <person name="Makalowski W."/>
            <person name="Marzo M."/>
            <person name="Matsuda M."/>
            <person name="Matzkin L."/>
            <person name="McAllister B."/>
            <person name="McBride C.S."/>
            <person name="McKernan B."/>
            <person name="McKernan K."/>
            <person name="Mendez-Lago M."/>
            <person name="Minx P."/>
            <person name="Mollenhauer M.U."/>
            <person name="Montooth K."/>
            <person name="Mount S.M."/>
            <person name="Mu X."/>
            <person name="Myers E."/>
            <person name="Negre B."/>
            <person name="Newfeld S."/>
            <person name="Nielsen R."/>
            <person name="Noor M.A."/>
            <person name="O'Grady P."/>
            <person name="Pachter L."/>
            <person name="Papaceit M."/>
            <person name="Parisi M.J."/>
            <person name="Parisi M."/>
            <person name="Parts L."/>
            <person name="Pedersen J.S."/>
            <person name="Pesole G."/>
            <person name="Phillippy A.M."/>
            <person name="Ponting C.P."/>
            <person name="Pop M."/>
            <person name="Porcelli D."/>
            <person name="Powell J.R."/>
            <person name="Prohaska S."/>
            <person name="Pruitt K."/>
            <person name="Puig M."/>
            <person name="Quesneville H."/>
            <person name="Ram K.R."/>
            <person name="Rand D."/>
            <person name="Rasmussen M.D."/>
            <person name="Reed L.K."/>
            <person name="Reenan R."/>
            <person name="Reily A."/>
            <person name="Remington K.A."/>
            <person name="Rieger T.T."/>
            <person name="Ritchie M.G."/>
            <person name="Robin C."/>
            <person name="Rogers Y.H."/>
            <person name="Rohde C."/>
            <person name="Rozas J."/>
            <person name="Rubenfield M.J."/>
            <person name="Ruiz A."/>
            <person name="Russo S."/>
            <person name="Salzberg S.L."/>
            <person name="Sanchez-Gracia A."/>
            <person name="Saranga D.J."/>
            <person name="Sato H."/>
            <person name="Schaeffer S.W."/>
            <person name="Schatz M.C."/>
            <person name="Schlenke T."/>
            <person name="Schwartz R."/>
            <person name="Segarra C."/>
            <person name="Singh R.S."/>
            <person name="Sirot L."/>
            <person name="Sirota M."/>
            <person name="Sisneros N.B."/>
            <person name="Smith C.D."/>
            <person name="Smith T.F."/>
            <person name="Spieth J."/>
            <person name="Stage D.E."/>
            <person name="Stark A."/>
            <person name="Stephan W."/>
            <person name="Strausberg R.L."/>
            <person name="Strempel S."/>
            <person name="Sturgill D."/>
            <person name="Sutton G."/>
            <person name="Sutton G.G."/>
            <person name="Tao W."/>
            <person name="Teichmann S."/>
            <person name="Tobari Y.N."/>
            <person name="Tomimura Y."/>
            <person name="Tsolas J.M."/>
            <person name="Valente V.L."/>
            <person name="Venter E."/>
            <person name="Venter J.C."/>
            <person name="Vicario S."/>
            <person name="Vieira F.G."/>
            <person name="Vilella A.J."/>
            <person name="Villasante A."/>
            <person name="Walenz B."/>
            <person name="Wang J."/>
            <person name="Wasserman M."/>
            <person name="Watts T."/>
            <person name="Wilson D."/>
            <person name="Wilson R.K."/>
            <person name="Wing R.A."/>
            <person name="Wolfner M.F."/>
            <person name="Wong A."/>
            <person name="Wong G.K."/>
            <person name="Wu C.I."/>
            <person name="Wu G."/>
            <person name="Yamamoto D."/>
            <person name="Yang H.P."/>
            <person name="Yang S.P."/>
            <person name="Yorke J.A."/>
            <person name="Yoshida K."/>
            <person name="Zdobnov E."/>
            <person name="Zhang P."/>
            <person name="Zhang Y."/>
            <person name="Zimin A.V."/>
            <person name="Baldwin J."/>
            <person name="Abdouelleil A."/>
            <person name="Abdulkadir J."/>
            <person name="Abebe A."/>
            <person name="Abera B."/>
            <person name="Abreu J."/>
            <person name="Acer S.C."/>
            <person name="Aftuck L."/>
            <person name="Alexander A."/>
            <person name="An P."/>
            <person name="Anderson E."/>
            <person name="Anderson S."/>
            <person name="Arachi H."/>
            <person name="Azer M."/>
            <person name="Bachantsang P."/>
            <person name="Barry A."/>
            <person name="Bayul T."/>
            <person name="Berlin A."/>
            <person name="Bessette D."/>
            <person name="Bloom T."/>
            <person name="Blye J."/>
            <person name="Boguslavskiy L."/>
            <person name="Bonnet C."/>
            <person name="Boukhgalter B."/>
            <person name="Bourzgui I."/>
            <person name="Brown A."/>
            <person name="Cahill P."/>
            <person name="Channer S."/>
            <person name="Cheshatsang Y."/>
            <person name="Chuda L."/>
            <person name="Citroen M."/>
            <person name="Collymore A."/>
            <person name="Cooke P."/>
            <person name="Costello M."/>
            <person name="D'Aco K."/>
            <person name="Daza R."/>
            <person name="De Haan G."/>
            <person name="DeGray S."/>
            <person name="DeMaso C."/>
            <person name="Dhargay N."/>
            <person name="Dooley K."/>
            <person name="Dooley E."/>
            <person name="Doricent M."/>
            <person name="Dorje P."/>
            <person name="Dorjee K."/>
            <person name="Dupes A."/>
            <person name="Elong R."/>
            <person name="Falk J."/>
            <person name="Farina A."/>
            <person name="Faro S."/>
            <person name="Ferguson D."/>
            <person name="Fisher S."/>
            <person name="Foley C.D."/>
            <person name="Franke A."/>
            <person name="Friedrich D."/>
            <person name="Gadbois L."/>
            <person name="Gearin G."/>
            <person name="Gearin C.R."/>
            <person name="Giannoukos G."/>
            <person name="Goode T."/>
            <person name="Graham J."/>
            <person name="Grandbois E."/>
            <person name="Grewal S."/>
            <person name="Gyaltsen K."/>
            <person name="Hafez N."/>
            <person name="Hagos B."/>
            <person name="Hall J."/>
            <person name="Henson C."/>
            <person name="Hollinger A."/>
            <person name="Honan T."/>
            <person name="Huard M.D."/>
            <person name="Hughes L."/>
            <person name="Hurhula B."/>
            <person name="Husby M.E."/>
            <person name="Kamat A."/>
            <person name="Kanga B."/>
            <person name="Kashin S."/>
            <person name="Khazanovich D."/>
            <person name="Kisner P."/>
            <person name="Lance K."/>
            <person name="Lara M."/>
            <person name="Lee W."/>
            <person name="Lennon N."/>
            <person name="Letendre F."/>
            <person name="LeVine R."/>
            <person name="Lipovsky A."/>
            <person name="Liu X."/>
            <person name="Liu J."/>
            <person name="Liu S."/>
            <person name="Lokyitsang T."/>
            <person name="Lokyitsang Y."/>
            <person name="Lubonja R."/>
            <person name="Lui A."/>
            <person name="MacDonald P."/>
            <person name="Magnisalis V."/>
            <person name="Maru K."/>
            <person name="Matthews C."/>
            <person name="McCusker W."/>
            <person name="McDonough S."/>
            <person name="Mehta T."/>
            <person name="Meldrim J."/>
            <person name="Meneus L."/>
            <person name="Mihai O."/>
            <person name="Mihalev A."/>
            <person name="Mihova T."/>
            <person name="Mittelman R."/>
            <person name="Mlenga V."/>
            <person name="Montmayeur A."/>
            <person name="Mulrain L."/>
            <person name="Navidi A."/>
            <person name="Naylor J."/>
            <person name="Negash T."/>
            <person name="Nguyen T."/>
            <person name="Nguyen N."/>
            <person name="Nicol R."/>
            <person name="Norbu C."/>
            <person name="Norbu N."/>
            <person name="Novod N."/>
            <person name="O'Neill B."/>
            <person name="Osman S."/>
            <person name="Markiewicz E."/>
            <person name="Oyono O.L."/>
            <person name="Patti C."/>
            <person name="Phunkhang P."/>
            <person name="Pierre F."/>
            <person name="Priest M."/>
            <person name="Raghuraman S."/>
            <person name="Rege F."/>
            <person name="Reyes R."/>
            <person name="Rise C."/>
            <person name="Rogov P."/>
            <person name="Ross K."/>
            <person name="Ryan E."/>
            <person name="Settipalli S."/>
            <person name="Shea T."/>
            <person name="Sherpa N."/>
            <person name="Shi L."/>
            <person name="Shih D."/>
            <person name="Sparrow T."/>
            <person name="Spaulding J."/>
            <person name="Stalker J."/>
            <person name="Stange-Thomann N."/>
            <person name="Stavropoulos S."/>
            <person name="Stone C."/>
            <person name="Strader C."/>
            <person name="Tesfaye S."/>
            <person name="Thomson T."/>
            <person name="Thoulutsang Y."/>
            <person name="Thoulutsang D."/>
            <person name="Topham K."/>
            <person name="Topping I."/>
            <person name="Tsamla T."/>
            <person name="Vassiliev H."/>
            <person name="Vo A."/>
            <person name="Wangchuk T."/>
            <person name="Wangdi T."/>
            <person name="Weiand M."/>
            <person name="Wilkinson J."/>
            <person name="Wilson A."/>
            <person name="Yadav S."/>
            <person name="Young G."/>
            <person name="Yu Q."/>
            <person name="Zembek L."/>
            <person name="Zhong D."/>
            <person name="Zimmer A."/>
            <person name="Zwirko Z."/>
            <person name="Jaffe D.B."/>
            <person name="Alvarez P."/>
            <person name="Brockman W."/>
            <person name="Butler J."/>
            <person name="Chin C."/>
            <person name="Gnerre S."/>
            <person name="Grabherr M."/>
            <person name="Kleber M."/>
            <person name="Mauceli E."/>
            <person name="MacCallum I."/>
        </authorList>
    </citation>
    <scope>NUCLEOTIDE SEQUENCE [LARGE SCALE GENOMIC DNA]</scope>
    <source>
        <strain evidence="4">Tucson 15287-2541.00</strain>
    </source>
</reference>
<dbReference type="FunCoup" id="B4J981">
    <property type="interactions" value="11"/>
</dbReference>
<dbReference type="KEGG" id="dgr:6560836"/>
<dbReference type="SMART" id="SM01057">
    <property type="entry name" value="Carb_anhydrase"/>
    <property type="match status" value="1"/>
</dbReference>
<dbReference type="AlphaFoldDB" id="B4J981"/>
<dbReference type="PANTHER" id="PTHR18952">
    <property type="entry name" value="CARBONIC ANHYDRASE"/>
    <property type="match status" value="1"/>
</dbReference>
<name>B4J981_DROGR</name>
<dbReference type="InterPro" id="IPR036398">
    <property type="entry name" value="CA_dom_sf"/>
</dbReference>
<organism evidence="4">
    <name type="scientific">Drosophila grimshawi</name>
    <name type="common">Hawaiian fruit fly</name>
    <name type="synonym">Idiomyia grimshawi</name>
    <dbReference type="NCBI Taxonomy" id="7222"/>
    <lineage>
        <taxon>Eukaryota</taxon>
        <taxon>Metazoa</taxon>
        <taxon>Ecdysozoa</taxon>
        <taxon>Arthropoda</taxon>
        <taxon>Hexapoda</taxon>
        <taxon>Insecta</taxon>
        <taxon>Pterygota</taxon>
        <taxon>Neoptera</taxon>
        <taxon>Endopterygota</taxon>
        <taxon>Diptera</taxon>
        <taxon>Brachycera</taxon>
        <taxon>Muscomorpha</taxon>
        <taxon>Ephydroidea</taxon>
        <taxon>Drosophilidae</taxon>
        <taxon>Drosophila</taxon>
        <taxon>Hawaiian Drosophila</taxon>
    </lineage>
</organism>
<protein>
    <submittedName>
        <fullName evidence="3">GH22001</fullName>
    </submittedName>
</protein>
<dbReference type="InterPro" id="IPR001148">
    <property type="entry name" value="CA_dom"/>
</dbReference>
<dbReference type="SMR" id="B4J981"/>
<accession>B4J981</accession>
<dbReference type="STRING" id="7222.B4J981"/>
<evidence type="ECO:0000313" key="4">
    <source>
        <dbReference type="Proteomes" id="UP000001070"/>
    </source>
</evidence>
<dbReference type="PROSITE" id="PS51144">
    <property type="entry name" value="ALPHA_CA_2"/>
    <property type="match status" value="1"/>
</dbReference>
<dbReference type="InParanoid" id="B4J981"/>
<dbReference type="InterPro" id="IPR023561">
    <property type="entry name" value="Carbonic_anhydrase_a-class"/>
</dbReference>
<dbReference type="Pfam" id="PF00194">
    <property type="entry name" value="Carb_anhydrase"/>
    <property type="match status" value="1"/>
</dbReference>
<dbReference type="GO" id="GO:0005737">
    <property type="term" value="C:cytoplasm"/>
    <property type="evidence" value="ECO:0007669"/>
    <property type="project" value="TreeGrafter"/>
</dbReference>
<dbReference type="eggNOG" id="KOG0382">
    <property type="taxonomic scope" value="Eukaryota"/>
</dbReference>
<dbReference type="PANTHER" id="PTHR18952:SF233">
    <property type="entry name" value="CARBONIC ANHYDRASE 14"/>
    <property type="match status" value="1"/>
</dbReference>
<dbReference type="SUPFAM" id="SSF51069">
    <property type="entry name" value="Carbonic anhydrase"/>
    <property type="match status" value="1"/>
</dbReference>
<sequence length="248" mass="28536">MLLHIKSIFDIVDFVRKPREQQQQQQQSPIDIVRSTAININRKGLLHWLCYDELPPAILLSNNGRTVMVNISAAPDCVPHLSSNYFPGNYYFVEAIFKWGSTEHSIDSRNYVLEMQVLHATNWRGGHFDYVTVSYMFQRRRNYKNIQLSPIVDNLRGIVQPGSVIELPPINLADLIKPFHKDYYSYLGSYDNGNTVLRTLWLMCPNIVYIGANQLAKFRTICNSNGCRIVHNACQLQPINSSALVYNR</sequence>
<dbReference type="Gene3D" id="3.10.200.10">
    <property type="entry name" value="Alpha carbonic anhydrase"/>
    <property type="match status" value="1"/>
</dbReference>
<dbReference type="GO" id="GO:0004089">
    <property type="term" value="F:carbonate dehydratase activity"/>
    <property type="evidence" value="ECO:0007669"/>
    <property type="project" value="InterPro"/>
</dbReference>
<proteinExistence type="inferred from homology"/>
<dbReference type="OMA" id="YAMEMQV"/>
<evidence type="ECO:0000313" key="3">
    <source>
        <dbReference type="EMBL" id="EDW02456.1"/>
    </source>
</evidence>
<comment type="similarity">
    <text evidence="1">Belongs to the alpha-carbonic anhydrase family.</text>
</comment>
<evidence type="ECO:0000259" key="2">
    <source>
        <dbReference type="PROSITE" id="PS51144"/>
    </source>
</evidence>
<dbReference type="PhylomeDB" id="B4J981"/>
<dbReference type="Proteomes" id="UP000001070">
    <property type="component" value="Unassembled WGS sequence"/>
</dbReference>
<feature type="domain" description="Alpha-carbonic anhydrase" evidence="2">
    <location>
        <begin position="7"/>
        <end position="248"/>
    </location>
</feature>
<keyword evidence="4" id="KW-1185">Reference proteome</keyword>
<dbReference type="EMBL" id="CH916367">
    <property type="protein sequence ID" value="EDW02456.1"/>
    <property type="molecule type" value="Genomic_DNA"/>
</dbReference>
<dbReference type="HOGENOM" id="CLU_039326_2_0_1"/>
<evidence type="ECO:0000256" key="1">
    <source>
        <dbReference type="ARBA" id="ARBA00010718"/>
    </source>
</evidence>
<dbReference type="OrthoDB" id="429145at2759"/>